<protein>
    <recommendedName>
        <fullName evidence="3">SMP-30/Gluconolactonase/LRE-like region domain-containing protein</fullName>
    </recommendedName>
</protein>
<dbReference type="AlphaFoldDB" id="A0A8B6BTK4"/>
<reference evidence="1" key="1">
    <citation type="submission" date="2018-11" db="EMBL/GenBank/DDBJ databases">
        <authorList>
            <person name="Alioto T."/>
            <person name="Alioto T."/>
        </authorList>
    </citation>
    <scope>NUCLEOTIDE SEQUENCE</scope>
</reference>
<dbReference type="Proteomes" id="UP000596742">
    <property type="component" value="Unassembled WGS sequence"/>
</dbReference>
<dbReference type="InterPro" id="IPR011042">
    <property type="entry name" value="6-blade_b-propeller_TolB-like"/>
</dbReference>
<organism evidence="1 2">
    <name type="scientific">Mytilus galloprovincialis</name>
    <name type="common">Mediterranean mussel</name>
    <dbReference type="NCBI Taxonomy" id="29158"/>
    <lineage>
        <taxon>Eukaryota</taxon>
        <taxon>Metazoa</taxon>
        <taxon>Spiralia</taxon>
        <taxon>Lophotrochozoa</taxon>
        <taxon>Mollusca</taxon>
        <taxon>Bivalvia</taxon>
        <taxon>Autobranchia</taxon>
        <taxon>Pteriomorphia</taxon>
        <taxon>Mytilida</taxon>
        <taxon>Mytiloidea</taxon>
        <taxon>Mytilidae</taxon>
        <taxon>Mytilinae</taxon>
        <taxon>Mytilus</taxon>
    </lineage>
</organism>
<accession>A0A8B6BTK4</accession>
<dbReference type="EMBL" id="UYJE01000613">
    <property type="protein sequence ID" value="VDH94621.1"/>
    <property type="molecule type" value="Genomic_DNA"/>
</dbReference>
<sequence length="129" mass="14282">METMKLCMNMTNIINLYLIIHAKLLQPVDGNIHVADYHPDEDSGDTEINKKKPFRPEGIVTTQRDNVIVADIDTSTLHILNNSGELIKHIKTTDNGITYPNSLAFSQTGQLYIGCSTPGETTAKEAKII</sequence>
<gene>
    <name evidence="1" type="ORF">MGAL_10B087681</name>
</gene>
<comment type="caution">
    <text evidence="1">The sequence shown here is derived from an EMBL/GenBank/DDBJ whole genome shotgun (WGS) entry which is preliminary data.</text>
</comment>
<dbReference type="OrthoDB" id="6137886at2759"/>
<dbReference type="SUPFAM" id="SSF63829">
    <property type="entry name" value="Calcium-dependent phosphotriesterase"/>
    <property type="match status" value="1"/>
</dbReference>
<name>A0A8B6BTK4_MYTGA</name>
<evidence type="ECO:0000313" key="1">
    <source>
        <dbReference type="EMBL" id="VDH94621.1"/>
    </source>
</evidence>
<proteinExistence type="predicted"/>
<dbReference type="Gene3D" id="2.120.10.30">
    <property type="entry name" value="TolB, C-terminal domain"/>
    <property type="match status" value="1"/>
</dbReference>
<evidence type="ECO:0000313" key="2">
    <source>
        <dbReference type="Proteomes" id="UP000596742"/>
    </source>
</evidence>
<keyword evidence="2" id="KW-1185">Reference proteome</keyword>
<evidence type="ECO:0008006" key="3">
    <source>
        <dbReference type="Google" id="ProtNLM"/>
    </source>
</evidence>